<dbReference type="PROSITE" id="PS50895">
    <property type="entry name" value="SURF1"/>
    <property type="match status" value="1"/>
</dbReference>
<comment type="caution">
    <text evidence="6">Lacks conserved residue(s) required for the propagation of feature annotation.</text>
</comment>
<evidence type="ECO:0000313" key="7">
    <source>
        <dbReference type="EMBL" id="TFW00049.1"/>
    </source>
</evidence>
<protein>
    <recommendedName>
        <fullName evidence="6">SURF1-like protein</fullName>
    </recommendedName>
</protein>
<evidence type="ECO:0000256" key="4">
    <source>
        <dbReference type="ARBA" id="ARBA00022989"/>
    </source>
</evidence>
<dbReference type="GO" id="GO:0005886">
    <property type="term" value="C:plasma membrane"/>
    <property type="evidence" value="ECO:0007669"/>
    <property type="project" value="UniProtKB-SubCell"/>
</dbReference>
<keyword evidence="6" id="KW-1003">Cell membrane</keyword>
<organism evidence="7 8">
    <name type="scientific">Orlajensenia leifsoniae</name>
    <dbReference type="NCBI Taxonomy" id="2561933"/>
    <lineage>
        <taxon>Bacteria</taxon>
        <taxon>Bacillati</taxon>
        <taxon>Actinomycetota</taxon>
        <taxon>Actinomycetes</taxon>
        <taxon>Micrococcales</taxon>
        <taxon>Microbacteriaceae</taxon>
        <taxon>Orlajensenia</taxon>
    </lineage>
</organism>
<dbReference type="EMBL" id="SPQZ01000001">
    <property type="protein sequence ID" value="TFW00049.1"/>
    <property type="molecule type" value="Genomic_DNA"/>
</dbReference>
<evidence type="ECO:0000256" key="5">
    <source>
        <dbReference type="ARBA" id="ARBA00023136"/>
    </source>
</evidence>
<evidence type="ECO:0000256" key="3">
    <source>
        <dbReference type="ARBA" id="ARBA00022692"/>
    </source>
</evidence>
<dbReference type="InterPro" id="IPR045214">
    <property type="entry name" value="Surf1/Surf4"/>
</dbReference>
<accession>A0A4Y9R7G2</accession>
<evidence type="ECO:0000313" key="8">
    <source>
        <dbReference type="Proteomes" id="UP000298127"/>
    </source>
</evidence>
<evidence type="ECO:0000256" key="6">
    <source>
        <dbReference type="RuleBase" id="RU363076"/>
    </source>
</evidence>
<dbReference type="PANTHER" id="PTHR23427:SF2">
    <property type="entry name" value="SURFEIT LOCUS PROTEIN 1"/>
    <property type="match status" value="1"/>
</dbReference>
<evidence type="ECO:0000256" key="1">
    <source>
        <dbReference type="ARBA" id="ARBA00004370"/>
    </source>
</evidence>
<dbReference type="Proteomes" id="UP000298127">
    <property type="component" value="Unassembled WGS sequence"/>
</dbReference>
<dbReference type="AlphaFoldDB" id="A0A4Y9R7G2"/>
<dbReference type="InterPro" id="IPR002994">
    <property type="entry name" value="Surf1/Shy1"/>
</dbReference>
<comment type="caution">
    <text evidence="7">The sequence shown here is derived from an EMBL/GenBank/DDBJ whole genome shotgun (WGS) entry which is preliminary data.</text>
</comment>
<comment type="subcellular location">
    <subcellularLocation>
        <location evidence="6">Cell membrane</location>
        <topology evidence="6">Multi-pass membrane protein</topology>
    </subcellularLocation>
    <subcellularLocation>
        <location evidence="1">Membrane</location>
    </subcellularLocation>
</comment>
<proteinExistence type="inferred from homology"/>
<keyword evidence="8" id="KW-1185">Reference proteome</keyword>
<reference evidence="7 8" key="1">
    <citation type="journal article" date="2018" name="J. Microbiol.">
        <title>Leifsonia flava sp. nov., a novel actinobacterium isolated from the rhizosphere of Aquilegia viridiflora.</title>
        <authorList>
            <person name="Cai Y."/>
            <person name="Tao W.Z."/>
            <person name="Ma Y.J."/>
            <person name="Cheng J."/>
            <person name="Zhang M.Y."/>
            <person name="Zhang Y.X."/>
        </authorList>
    </citation>
    <scope>NUCLEOTIDE SEQUENCE [LARGE SCALE GENOMIC DNA]</scope>
    <source>
        <strain evidence="7 8">SYP-B2174</strain>
    </source>
</reference>
<dbReference type="PANTHER" id="PTHR23427">
    <property type="entry name" value="SURFEIT LOCUS PROTEIN"/>
    <property type="match status" value="1"/>
</dbReference>
<sequence>MDQTHPARRTTTRSMLRMMVRPRWVLALLAALAIAAAFAVLGQWQLSRAVESSRVETHPTETIVPLAEKAEPSKPIRQTSTGQMVSVTGRWVPGDEQIVGNRVNGEATGYWVVSHLAVDADGEPGLPVARGWAADEKTARAVAAGLADEGTEAVTVIGRLLPTEAPEAPDDGADPHSMTTVSTAALINLWADFDNRDVYTAYVVEIEPPTGLTPIDSPPPSQEVELNWLNVFYAVEWVVFAGFAIFLWYRLVRDAYEREQEEAADAAAQAPAETTSSAP</sequence>
<evidence type="ECO:0000256" key="2">
    <source>
        <dbReference type="ARBA" id="ARBA00007165"/>
    </source>
</evidence>
<keyword evidence="5 6" id="KW-0472">Membrane</keyword>
<dbReference type="Pfam" id="PF02104">
    <property type="entry name" value="SURF1"/>
    <property type="match status" value="1"/>
</dbReference>
<comment type="similarity">
    <text evidence="2 6">Belongs to the SURF1 family.</text>
</comment>
<keyword evidence="4 6" id="KW-1133">Transmembrane helix</keyword>
<keyword evidence="3 6" id="KW-0812">Transmembrane</keyword>
<feature type="transmembrane region" description="Helical" evidence="6">
    <location>
        <begin position="228"/>
        <end position="249"/>
    </location>
</feature>
<gene>
    <name evidence="7" type="ORF">E4M00_02315</name>
</gene>
<name>A0A4Y9R7G2_9MICO</name>